<evidence type="ECO:0000256" key="8">
    <source>
        <dbReference type="ARBA" id="ARBA00023186"/>
    </source>
</evidence>
<dbReference type="InterPro" id="IPR036869">
    <property type="entry name" value="J_dom_sf"/>
</dbReference>
<dbReference type="FunFam" id="2.10.230.10:FF:000002">
    <property type="entry name" value="Molecular chaperone DnaJ"/>
    <property type="match status" value="1"/>
</dbReference>
<dbReference type="GO" id="GO:0031072">
    <property type="term" value="F:heat shock protein binding"/>
    <property type="evidence" value="ECO:0007669"/>
    <property type="project" value="InterPro"/>
</dbReference>
<comment type="similarity">
    <text evidence="10 12">Belongs to the DnaJ family.</text>
</comment>
<organism evidence="17">
    <name type="scientific">Campylobacter fetus</name>
    <dbReference type="NCBI Taxonomy" id="196"/>
    <lineage>
        <taxon>Bacteria</taxon>
        <taxon>Pseudomonadati</taxon>
        <taxon>Campylobacterota</taxon>
        <taxon>Epsilonproteobacteria</taxon>
        <taxon>Campylobacterales</taxon>
        <taxon>Campylobacteraceae</taxon>
        <taxon>Campylobacter</taxon>
    </lineage>
</organism>
<evidence type="ECO:0000313" key="18">
    <source>
        <dbReference type="Proteomes" id="UP000557842"/>
    </source>
</evidence>
<dbReference type="NCBIfam" id="TIGR02349">
    <property type="entry name" value="DnaJ_bact"/>
    <property type="match status" value="1"/>
</dbReference>
<dbReference type="GO" id="GO:0009408">
    <property type="term" value="P:response to heat"/>
    <property type="evidence" value="ECO:0007669"/>
    <property type="project" value="InterPro"/>
</dbReference>
<dbReference type="GO" id="GO:0006260">
    <property type="term" value="P:DNA replication"/>
    <property type="evidence" value="ECO:0007669"/>
    <property type="project" value="UniProtKB-KW"/>
</dbReference>
<evidence type="ECO:0000256" key="13">
    <source>
        <dbReference type="PROSITE-ProRule" id="PRU00546"/>
    </source>
</evidence>
<evidence type="ECO:0000313" key="17">
    <source>
        <dbReference type="EMBL" id="EAK0467911.1"/>
    </source>
</evidence>
<evidence type="ECO:0000256" key="3">
    <source>
        <dbReference type="ARBA" id="ARBA00022723"/>
    </source>
</evidence>
<dbReference type="GO" id="GO:0051082">
    <property type="term" value="F:unfolded protein binding"/>
    <property type="evidence" value="ECO:0007669"/>
    <property type="project" value="UniProtKB-UniRule"/>
</dbReference>
<comment type="cofactor">
    <cofactor evidence="12">
        <name>Zn(2+)</name>
        <dbReference type="ChEBI" id="CHEBI:29105"/>
    </cofactor>
    <text evidence="12">Binds 2 Zn(2+) ions per monomer.</text>
</comment>
<evidence type="ECO:0000256" key="12">
    <source>
        <dbReference type="HAMAP-Rule" id="MF_01152"/>
    </source>
</evidence>
<reference evidence="17 18" key="1">
    <citation type="submission" date="2018-05" db="EMBL/GenBank/DDBJ databases">
        <authorList>
            <consortium name="PulseNet: The National Subtyping Network for Foodborne Disease Surveillance"/>
            <person name="Tarr C.L."/>
            <person name="Trees E."/>
            <person name="Katz L.S."/>
            <person name="Carleton-Romer H.A."/>
            <person name="Stroika S."/>
            <person name="Kucerova Z."/>
            <person name="Roache K.F."/>
            <person name="Sabol A.L."/>
            <person name="Besser J."/>
            <person name="Gerner-Smidt P."/>
        </authorList>
    </citation>
    <scope>NUCLEOTIDE SEQUENCE</scope>
    <source>
        <strain evidence="16 18">2016D-0221</strain>
        <strain evidence="17">D4313</strain>
    </source>
</reference>
<keyword evidence="8 12" id="KW-0143">Chaperone</keyword>
<name>A0A5L4L3P2_CAMFE</name>
<evidence type="ECO:0000256" key="2">
    <source>
        <dbReference type="ARBA" id="ARBA00022705"/>
    </source>
</evidence>
<comment type="domain">
    <text evidence="12">The J domain is necessary and sufficient to stimulate DnaK ATPase activity. Zinc center 1 plays an important role in the autonomous, DnaK-independent chaperone activity of DnaJ. Zinc center 2 is essential for interaction with DnaK and for DnaJ activity.</text>
</comment>
<protein>
    <recommendedName>
        <fullName evidence="11 12">Chaperone protein DnaJ</fullName>
    </recommendedName>
</protein>
<dbReference type="GO" id="GO:0042026">
    <property type="term" value="P:protein refolding"/>
    <property type="evidence" value="ECO:0007669"/>
    <property type="project" value="TreeGrafter"/>
</dbReference>
<dbReference type="SUPFAM" id="SSF46565">
    <property type="entry name" value="Chaperone J-domain"/>
    <property type="match status" value="1"/>
</dbReference>
<dbReference type="InterPro" id="IPR036410">
    <property type="entry name" value="HSP_DnaJ_Cys-rich_dom_sf"/>
</dbReference>
<feature type="binding site" evidence="12">
    <location>
        <position position="180"/>
    </location>
    <ligand>
        <name>Zn(2+)</name>
        <dbReference type="ChEBI" id="CHEBI:29105"/>
        <label>2</label>
    </ligand>
</feature>
<comment type="subunit">
    <text evidence="12">Homodimer.</text>
</comment>
<feature type="domain" description="CR-type" evidence="15">
    <location>
        <begin position="126"/>
        <end position="203"/>
    </location>
</feature>
<keyword evidence="3 12" id="KW-0479">Metal-binding</keyword>
<dbReference type="GO" id="GO:0005737">
    <property type="term" value="C:cytoplasm"/>
    <property type="evidence" value="ECO:0007669"/>
    <property type="project" value="UniProtKB-SubCell"/>
</dbReference>
<feature type="zinc finger region" description="CR-type" evidence="13">
    <location>
        <begin position="126"/>
        <end position="203"/>
    </location>
</feature>
<dbReference type="RefSeq" id="WP_065844028.1">
    <property type="nucleotide sequence ID" value="NZ_AABUZP020000005.1"/>
</dbReference>
<dbReference type="InterPro" id="IPR008971">
    <property type="entry name" value="HSP40/DnaJ_pept-bd"/>
</dbReference>
<feature type="domain" description="J" evidence="14">
    <location>
        <begin position="4"/>
        <end position="69"/>
    </location>
</feature>
<dbReference type="CDD" id="cd10747">
    <property type="entry name" value="DnaJ_C"/>
    <property type="match status" value="1"/>
</dbReference>
<feature type="binding site" evidence="12">
    <location>
        <position position="139"/>
    </location>
    <ligand>
        <name>Zn(2+)</name>
        <dbReference type="ChEBI" id="CHEBI:29105"/>
        <label>1</label>
    </ligand>
</feature>
<keyword evidence="6 12" id="KW-0862">Zinc</keyword>
<dbReference type="PROSITE" id="PS51188">
    <property type="entry name" value="ZF_CR"/>
    <property type="match status" value="1"/>
</dbReference>
<dbReference type="HAMAP" id="MF_01152">
    <property type="entry name" value="DnaJ"/>
    <property type="match status" value="1"/>
</dbReference>
<keyword evidence="1 12" id="KW-0963">Cytoplasm</keyword>
<dbReference type="FunFam" id="2.60.260.20:FF:000013">
    <property type="entry name" value="DnaJ subfamily B member 11"/>
    <property type="match status" value="1"/>
</dbReference>
<accession>A0A5L4L3P2</accession>
<dbReference type="Gene3D" id="1.10.287.110">
    <property type="entry name" value="DnaJ domain"/>
    <property type="match status" value="1"/>
</dbReference>
<dbReference type="GO" id="GO:0008270">
    <property type="term" value="F:zinc ion binding"/>
    <property type="evidence" value="ECO:0007669"/>
    <property type="project" value="UniProtKB-UniRule"/>
</dbReference>
<dbReference type="PROSITE" id="PS00636">
    <property type="entry name" value="DNAJ_1"/>
    <property type="match status" value="1"/>
</dbReference>
<dbReference type="InterPro" id="IPR002939">
    <property type="entry name" value="DnaJ_C"/>
</dbReference>
<dbReference type="FunFam" id="1.10.287.110:FF:000034">
    <property type="entry name" value="Chaperone protein DnaJ"/>
    <property type="match status" value="1"/>
</dbReference>
<dbReference type="GO" id="GO:0005524">
    <property type="term" value="F:ATP binding"/>
    <property type="evidence" value="ECO:0007669"/>
    <property type="project" value="InterPro"/>
</dbReference>
<dbReference type="Proteomes" id="UP000557842">
    <property type="component" value="Unassembled WGS sequence"/>
</dbReference>
<evidence type="ECO:0000256" key="4">
    <source>
        <dbReference type="ARBA" id="ARBA00022737"/>
    </source>
</evidence>
<evidence type="ECO:0000313" key="16">
    <source>
        <dbReference type="EMBL" id="EAI5407124.1"/>
    </source>
</evidence>
<dbReference type="AlphaFoldDB" id="A0A5L4L3P2"/>
<dbReference type="Pfam" id="PF01556">
    <property type="entry name" value="DnaJ_C"/>
    <property type="match status" value="1"/>
</dbReference>
<dbReference type="Gene3D" id="2.10.230.10">
    <property type="entry name" value="Heat shock protein DnaJ, cysteine-rich domain"/>
    <property type="match status" value="1"/>
</dbReference>
<feature type="binding site" evidence="12">
    <location>
        <position position="155"/>
    </location>
    <ligand>
        <name>Zn(2+)</name>
        <dbReference type="ChEBI" id="CHEBI:29105"/>
        <label>2</label>
    </ligand>
</feature>
<dbReference type="EMBL" id="AABQDW010000001">
    <property type="protein sequence ID" value="EAI5407124.1"/>
    <property type="molecule type" value="Genomic_DNA"/>
</dbReference>
<evidence type="ECO:0000256" key="11">
    <source>
        <dbReference type="ARBA" id="ARBA00067609"/>
    </source>
</evidence>
<comment type="function">
    <text evidence="9 12">Participates actively in the response to hyperosmotic and heat shock by preventing the aggregation of stress-denatured proteins and by disaggregating proteins, also in an autonomous, DnaK-independent fashion. Unfolded proteins bind initially to DnaJ; upon interaction with the DnaJ-bound protein, DnaK hydrolyzes its bound ATP, resulting in the formation of a stable complex. GrpE releases ADP from DnaK; ATP binding to DnaK triggers the release of the substrate protein, thus completing the reaction cycle. Several rounds of ATP-dependent interactions between DnaJ, DnaK and GrpE are required for fully efficient folding. Also involved, together with DnaK and GrpE, in the DNA replication of plasmids through activation of initiation proteins.</text>
</comment>
<evidence type="ECO:0000256" key="10">
    <source>
        <dbReference type="ARBA" id="ARBA00061004"/>
    </source>
</evidence>
<dbReference type="SMART" id="SM00271">
    <property type="entry name" value="DnaJ"/>
    <property type="match status" value="1"/>
</dbReference>
<dbReference type="EMBL" id="AACCXM010000001">
    <property type="protein sequence ID" value="EAK0467911.1"/>
    <property type="molecule type" value="Genomic_DNA"/>
</dbReference>
<evidence type="ECO:0000256" key="1">
    <source>
        <dbReference type="ARBA" id="ARBA00022490"/>
    </source>
</evidence>
<dbReference type="InterPro" id="IPR001305">
    <property type="entry name" value="HSP_DnaJ_Cys-rich_dom"/>
</dbReference>
<dbReference type="SUPFAM" id="SSF57938">
    <property type="entry name" value="DnaJ/Hsp40 cysteine-rich domain"/>
    <property type="match status" value="1"/>
</dbReference>
<dbReference type="InterPro" id="IPR018253">
    <property type="entry name" value="DnaJ_domain_CS"/>
</dbReference>
<comment type="caution">
    <text evidence="17">The sequence shown here is derived from an EMBL/GenBank/DDBJ whole genome shotgun (WGS) entry which is preliminary data.</text>
</comment>
<comment type="subcellular location">
    <subcellularLocation>
        <location evidence="12">Cytoplasm</location>
    </subcellularLocation>
</comment>
<dbReference type="CDD" id="cd06257">
    <property type="entry name" value="DnaJ"/>
    <property type="match status" value="1"/>
</dbReference>
<proteinExistence type="inferred from homology"/>
<comment type="caution">
    <text evidence="12">Lacks conserved residue(s) required for the propagation of feature annotation.</text>
</comment>
<keyword evidence="7 12" id="KW-0346">Stress response</keyword>
<feature type="binding site" evidence="12">
    <location>
        <position position="191"/>
    </location>
    <ligand>
        <name>Zn(2+)</name>
        <dbReference type="ChEBI" id="CHEBI:29105"/>
        <label>1</label>
    </ligand>
</feature>
<dbReference type="SUPFAM" id="SSF49493">
    <property type="entry name" value="HSP40/DnaJ peptide-binding domain"/>
    <property type="match status" value="2"/>
</dbReference>
<dbReference type="Gene3D" id="2.60.260.20">
    <property type="entry name" value="Urease metallochaperone UreE, N-terminal domain"/>
    <property type="match status" value="2"/>
</dbReference>
<dbReference type="PANTHER" id="PTHR43096">
    <property type="entry name" value="DNAJ HOMOLOG 1, MITOCHONDRIAL-RELATED"/>
    <property type="match status" value="1"/>
</dbReference>
<evidence type="ECO:0000256" key="6">
    <source>
        <dbReference type="ARBA" id="ARBA00022833"/>
    </source>
</evidence>
<feature type="binding site" evidence="12">
    <location>
        <position position="177"/>
    </location>
    <ligand>
        <name>Zn(2+)</name>
        <dbReference type="ChEBI" id="CHEBI:29105"/>
        <label>2</label>
    </ligand>
</feature>
<feature type="binding site" evidence="12">
    <location>
        <position position="158"/>
    </location>
    <ligand>
        <name>Zn(2+)</name>
        <dbReference type="ChEBI" id="CHEBI:29105"/>
        <label>2</label>
    </ligand>
</feature>
<evidence type="ECO:0000259" key="15">
    <source>
        <dbReference type="PROSITE" id="PS51188"/>
    </source>
</evidence>
<sequence length="362" mass="40575">MEFDYYEILEVSRDADGETIKKAYRKLALKYHPDRNQGDKEAEEKFKRINEAYEILSDENKRSIYDRYGKDGLSGSGFDDGFDLGDIFSSFFGGDFGGTRSSRNSYKYPLDIEVNITLNFNEAVFGCEKEIKYNYKVPCETCSATGAKDGKKSTCSHCGGRGKISHRQGFMNFVQTCPYCGGTGEIIKDKCLDCSGNGYNETSDNIKINIPEGVDNGNRIRIQGKGNKSSNGGGDLYVRINVRDDEHFVRNGDDVYIEIPVFFTQAMLGETIKIPTLRGESELKLPVGAKDKQQFVLENEGIQNTHTKLKGRLIAQIAINTPKKITDEQKELLEKLQNSFGIKSGESSGDEGIFDKIKSWFK</sequence>
<dbReference type="InterPro" id="IPR001623">
    <property type="entry name" value="DnaJ_domain"/>
</dbReference>
<evidence type="ECO:0000259" key="14">
    <source>
        <dbReference type="PROSITE" id="PS50076"/>
    </source>
</evidence>
<keyword evidence="5 12" id="KW-0863">Zinc-finger</keyword>
<feature type="binding site" evidence="12">
    <location>
        <position position="142"/>
    </location>
    <ligand>
        <name>Zn(2+)</name>
        <dbReference type="ChEBI" id="CHEBI:29105"/>
        <label>1</label>
    </ligand>
</feature>
<dbReference type="InterPro" id="IPR012724">
    <property type="entry name" value="DnaJ"/>
</dbReference>
<dbReference type="CDD" id="cd10719">
    <property type="entry name" value="DnaJ_zf"/>
    <property type="match status" value="1"/>
</dbReference>
<keyword evidence="2 12" id="KW-0235">DNA replication</keyword>
<evidence type="ECO:0000256" key="9">
    <source>
        <dbReference type="ARBA" id="ARBA00053423"/>
    </source>
</evidence>
<keyword evidence="4 12" id="KW-0677">Repeat</keyword>
<dbReference type="Pfam" id="PF00226">
    <property type="entry name" value="DnaJ"/>
    <property type="match status" value="1"/>
</dbReference>
<evidence type="ECO:0000256" key="5">
    <source>
        <dbReference type="ARBA" id="ARBA00022771"/>
    </source>
</evidence>
<dbReference type="PROSITE" id="PS50076">
    <property type="entry name" value="DNAJ_2"/>
    <property type="match status" value="1"/>
</dbReference>
<dbReference type="PRINTS" id="PR00625">
    <property type="entry name" value="JDOMAIN"/>
</dbReference>
<dbReference type="NCBIfam" id="NF008035">
    <property type="entry name" value="PRK10767.1"/>
    <property type="match status" value="1"/>
</dbReference>
<evidence type="ECO:0000256" key="7">
    <source>
        <dbReference type="ARBA" id="ARBA00023016"/>
    </source>
</evidence>
<dbReference type="Pfam" id="PF00684">
    <property type="entry name" value="DnaJ_CXXCXGXG"/>
    <property type="match status" value="1"/>
</dbReference>
<dbReference type="PANTHER" id="PTHR43096:SF48">
    <property type="entry name" value="CHAPERONE PROTEIN DNAJ"/>
    <property type="match status" value="1"/>
</dbReference>
<gene>
    <name evidence="12 17" type="primary">dnaJ</name>
    <name evidence="17" type="ORF">AAH24_00785</name>
    <name evidence="16" type="ORF">BVH53_00140</name>
</gene>
<feature type="binding site" evidence="12">
    <location>
        <position position="194"/>
    </location>
    <ligand>
        <name>Zn(2+)</name>
        <dbReference type="ChEBI" id="CHEBI:29105"/>
        <label>1</label>
    </ligand>
</feature>